<dbReference type="Proteomes" id="UP001439008">
    <property type="component" value="Unassembled WGS sequence"/>
</dbReference>
<organism evidence="1 2">
    <name type="scientific">Bonamia ostreae</name>
    <dbReference type="NCBI Taxonomy" id="126728"/>
    <lineage>
        <taxon>Eukaryota</taxon>
        <taxon>Sar</taxon>
        <taxon>Rhizaria</taxon>
        <taxon>Endomyxa</taxon>
        <taxon>Ascetosporea</taxon>
        <taxon>Haplosporida</taxon>
        <taxon>Bonamia</taxon>
    </lineage>
</organism>
<dbReference type="InterPro" id="IPR016024">
    <property type="entry name" value="ARM-type_fold"/>
</dbReference>
<accession>A0ABV2AP62</accession>
<evidence type="ECO:0000313" key="1">
    <source>
        <dbReference type="EMBL" id="MES1921127.1"/>
    </source>
</evidence>
<gene>
    <name evidence="1" type="ORF">MHBO_002710</name>
</gene>
<protein>
    <submittedName>
        <fullName evidence="1">Uncharacterized protein</fullName>
    </submittedName>
</protein>
<name>A0ABV2AP62_9EUKA</name>
<dbReference type="InterPro" id="IPR011989">
    <property type="entry name" value="ARM-like"/>
</dbReference>
<dbReference type="Gene3D" id="1.25.10.10">
    <property type="entry name" value="Leucine-rich Repeat Variant"/>
    <property type="match status" value="1"/>
</dbReference>
<reference evidence="1 2" key="1">
    <citation type="journal article" date="2024" name="BMC Biol.">
        <title>Comparative genomics of Ascetosporea gives new insight into the evolutionary basis for animal parasitism in Rhizaria.</title>
        <authorList>
            <person name="Hiltunen Thoren M."/>
            <person name="Onut-Brannstrom I."/>
            <person name="Alfjorden A."/>
            <person name="Peckova H."/>
            <person name="Swords F."/>
            <person name="Hooper C."/>
            <person name="Holzer A.S."/>
            <person name="Bass D."/>
            <person name="Burki F."/>
        </authorList>
    </citation>
    <scope>NUCLEOTIDE SEQUENCE [LARGE SCALE GENOMIC DNA]</scope>
    <source>
        <strain evidence="1">20-A016</strain>
    </source>
</reference>
<dbReference type="EMBL" id="JBDODL010001100">
    <property type="protein sequence ID" value="MES1921127.1"/>
    <property type="molecule type" value="Genomic_DNA"/>
</dbReference>
<feature type="non-terminal residue" evidence="1">
    <location>
        <position position="505"/>
    </location>
</feature>
<proteinExistence type="predicted"/>
<evidence type="ECO:0000313" key="2">
    <source>
        <dbReference type="Proteomes" id="UP001439008"/>
    </source>
</evidence>
<sequence>IKVMKNYYMQKNNFILIKELPDDPYLDDSQNLFINKPPSTIKLTHSVTDSFDFDPKDNPKTFYINLISLMLRETKRFYPSNDFSEPKSIPKMLYNGDCLLRSILRIDFDKNSSDFAKSAPGISEAFESPENDDLGNLRICLEPSSSKKAAGKNILHYLHLGITENIKTLFGLCVYVFGVYYEGNLDRRRYLTQIVPITKELLNNASFGISAVDDYIIPLVFLLVSEETEELRSFGCGLIGAVSQCLFEYSKTHKNQKAVDSVKDFLAPILITSINDESQQVFKSCMNSLELMSFYFSPSEINMLVLPLVAANCANGRNVKAIKILERIAFKVDPENEILSLATACETLSFKGNAVKKVLAKNFFCFYRCVKNGVPPNDFNADKMLEIFKKFVSDKNWKIRIASLQSFTEIAAVAKAEHKIELLKMYQVLLIDDYCYVKEDAATIFGRFVCLYDSENVFIAKTKIDGTLIEIYVGFLSSENRELVRICTLDFYSSLFLILVVVATL</sequence>
<feature type="non-terminal residue" evidence="1">
    <location>
        <position position="1"/>
    </location>
</feature>
<keyword evidence="2" id="KW-1185">Reference proteome</keyword>
<comment type="caution">
    <text evidence="1">The sequence shown here is derived from an EMBL/GenBank/DDBJ whole genome shotgun (WGS) entry which is preliminary data.</text>
</comment>
<dbReference type="SUPFAM" id="SSF48371">
    <property type="entry name" value="ARM repeat"/>
    <property type="match status" value="1"/>
</dbReference>